<organism evidence="1 2">
    <name type="scientific">Arctium lappa</name>
    <name type="common">Greater burdock</name>
    <name type="synonym">Lappa major</name>
    <dbReference type="NCBI Taxonomy" id="4217"/>
    <lineage>
        <taxon>Eukaryota</taxon>
        <taxon>Viridiplantae</taxon>
        <taxon>Streptophyta</taxon>
        <taxon>Embryophyta</taxon>
        <taxon>Tracheophyta</taxon>
        <taxon>Spermatophyta</taxon>
        <taxon>Magnoliopsida</taxon>
        <taxon>eudicotyledons</taxon>
        <taxon>Gunneridae</taxon>
        <taxon>Pentapetalae</taxon>
        <taxon>asterids</taxon>
        <taxon>campanulids</taxon>
        <taxon>Asterales</taxon>
        <taxon>Asteraceae</taxon>
        <taxon>Carduoideae</taxon>
        <taxon>Cardueae</taxon>
        <taxon>Arctiinae</taxon>
        <taxon>Arctium</taxon>
    </lineage>
</organism>
<reference evidence="1 2" key="2">
    <citation type="journal article" date="2022" name="Mol. Ecol. Resour.">
        <title>The genomes of chicory, endive, great burdock and yacon provide insights into Asteraceae paleo-polyploidization history and plant inulin production.</title>
        <authorList>
            <person name="Fan W."/>
            <person name="Wang S."/>
            <person name="Wang H."/>
            <person name="Wang A."/>
            <person name="Jiang F."/>
            <person name="Liu H."/>
            <person name="Zhao H."/>
            <person name="Xu D."/>
            <person name="Zhang Y."/>
        </authorList>
    </citation>
    <scope>NUCLEOTIDE SEQUENCE [LARGE SCALE GENOMIC DNA]</scope>
    <source>
        <strain evidence="2">cv. Niubang</strain>
    </source>
</reference>
<keyword evidence="2" id="KW-1185">Reference proteome</keyword>
<proteinExistence type="predicted"/>
<accession>A0ACB9ABT0</accession>
<dbReference type="EMBL" id="CM042054">
    <property type="protein sequence ID" value="KAI3707191.1"/>
    <property type="molecule type" value="Genomic_DNA"/>
</dbReference>
<evidence type="ECO:0000313" key="1">
    <source>
        <dbReference type="EMBL" id="KAI3707191.1"/>
    </source>
</evidence>
<comment type="caution">
    <text evidence="1">The sequence shown here is derived from an EMBL/GenBank/DDBJ whole genome shotgun (WGS) entry which is preliminary data.</text>
</comment>
<sequence>MVKGVGFRGAGVWRKKSINEQNQINSNLVSNSNGPSSGLLGNPNRGPHLNVQGNLMDQGRSYGLLVPNLGEKSDMDLKSKNTSFVNSGGVARWVNGKKELQNQRLKKRTVEGEKEGGGDKTRHLLLPFMLGVQVTKSLQLIGLITAGSVLIGRCVSGQRVQHSFDTDLVLKVDPQDQEDPQSGKEIHLIWVHRDARGNVEVKKLDHVE</sequence>
<evidence type="ECO:0000313" key="2">
    <source>
        <dbReference type="Proteomes" id="UP001055879"/>
    </source>
</evidence>
<gene>
    <name evidence="1" type="ORF">L6452_25498</name>
</gene>
<protein>
    <submittedName>
        <fullName evidence="1">Uncharacterized protein</fullName>
    </submittedName>
</protein>
<name>A0ACB9ABT0_ARCLA</name>
<reference evidence="2" key="1">
    <citation type="journal article" date="2022" name="Mol. Ecol. Resour.">
        <title>The genomes of chicory, endive, great burdock and yacon provide insights into Asteraceae palaeo-polyploidization history and plant inulin production.</title>
        <authorList>
            <person name="Fan W."/>
            <person name="Wang S."/>
            <person name="Wang H."/>
            <person name="Wang A."/>
            <person name="Jiang F."/>
            <person name="Liu H."/>
            <person name="Zhao H."/>
            <person name="Xu D."/>
            <person name="Zhang Y."/>
        </authorList>
    </citation>
    <scope>NUCLEOTIDE SEQUENCE [LARGE SCALE GENOMIC DNA]</scope>
    <source>
        <strain evidence="2">cv. Niubang</strain>
    </source>
</reference>
<dbReference type="Proteomes" id="UP001055879">
    <property type="component" value="Linkage Group LG08"/>
</dbReference>